<dbReference type="Pfam" id="PF02464">
    <property type="entry name" value="CinA"/>
    <property type="match status" value="1"/>
</dbReference>
<dbReference type="SUPFAM" id="SSF142433">
    <property type="entry name" value="CinA-like"/>
    <property type="match status" value="1"/>
</dbReference>
<protein>
    <submittedName>
        <fullName evidence="2">Competence protein ComA</fullName>
    </submittedName>
</protein>
<dbReference type="Gene3D" id="3.90.950.20">
    <property type="entry name" value="CinA-like"/>
    <property type="match status" value="1"/>
</dbReference>
<gene>
    <name evidence="2" type="ORF">CUN51_03810</name>
</gene>
<evidence type="ECO:0000313" key="2">
    <source>
        <dbReference type="EMBL" id="PJF31465.1"/>
    </source>
</evidence>
<dbReference type="EMBL" id="PGTK01000003">
    <property type="protein sequence ID" value="PJF31465.1"/>
    <property type="molecule type" value="Genomic_DNA"/>
</dbReference>
<feature type="domain" description="CinA C-terminal" evidence="1">
    <location>
        <begin position="5"/>
        <end position="158"/>
    </location>
</feature>
<dbReference type="Proteomes" id="UP000228921">
    <property type="component" value="Unassembled WGS sequence"/>
</dbReference>
<reference evidence="2 3" key="1">
    <citation type="submission" date="2017-11" db="EMBL/GenBank/DDBJ databases">
        <title>Evolution of Phototrophy in the Chloroflexi Phylum Driven by Horizontal Gene Transfer.</title>
        <authorList>
            <person name="Ward L.M."/>
            <person name="Hemp J."/>
            <person name="Shih P.M."/>
            <person name="Mcglynn S.E."/>
            <person name="Fischer W."/>
        </authorList>
    </citation>
    <scope>NUCLEOTIDE SEQUENCE [LARGE SCALE GENOMIC DNA]</scope>
    <source>
        <strain evidence="2">CP2_2F</strain>
    </source>
</reference>
<sequence>MATDESLEVAVGRLLAARRLTLSVAESCTGGLIMHRLTNVAGSSAYLMGGMVVYSYEAKVKFAGVQQITLDQFGAVSAETASEMARGVRAAFETDFALAVTGIAGPGGGTPSKPVGLVYIALDSAHGIQVERHVWQSDREGNKAHSAEAALALLYRCLTEA</sequence>
<name>A0A2M8P1P3_9CHLR</name>
<dbReference type="AlphaFoldDB" id="A0A2M8P1P3"/>
<dbReference type="InterPro" id="IPR036653">
    <property type="entry name" value="CinA-like_C"/>
</dbReference>
<accession>A0A2M8P1P3</accession>
<comment type="caution">
    <text evidence="2">The sequence shown here is derived from an EMBL/GenBank/DDBJ whole genome shotgun (WGS) entry which is preliminary data.</text>
</comment>
<evidence type="ECO:0000313" key="3">
    <source>
        <dbReference type="Proteomes" id="UP000228921"/>
    </source>
</evidence>
<evidence type="ECO:0000259" key="1">
    <source>
        <dbReference type="Pfam" id="PF02464"/>
    </source>
</evidence>
<dbReference type="InterPro" id="IPR008136">
    <property type="entry name" value="CinA_C"/>
</dbReference>
<proteinExistence type="predicted"/>
<organism evidence="2 3">
    <name type="scientific">Candidatus Thermofonsia Clade 1 bacterium</name>
    <dbReference type="NCBI Taxonomy" id="2364210"/>
    <lineage>
        <taxon>Bacteria</taxon>
        <taxon>Bacillati</taxon>
        <taxon>Chloroflexota</taxon>
        <taxon>Candidatus Thermofontia</taxon>
        <taxon>Candidatus Thermofonsia Clade 1</taxon>
    </lineage>
</organism>
<dbReference type="NCBIfam" id="TIGR00199">
    <property type="entry name" value="PncC_domain"/>
    <property type="match status" value="1"/>
</dbReference>